<feature type="domain" description="Cytochrome c-type biogenesis protein H Ig-like" evidence="7">
    <location>
        <begin position="292"/>
        <end position="399"/>
    </location>
</feature>
<keyword evidence="10" id="KW-1185">Reference proteome</keyword>
<feature type="transmembrane region" description="Helical" evidence="6">
    <location>
        <begin position="6"/>
        <end position="25"/>
    </location>
</feature>
<feature type="domain" description="Cytochrome c-type biogenesis protein H TPR" evidence="8">
    <location>
        <begin position="116"/>
        <end position="271"/>
    </location>
</feature>
<evidence type="ECO:0000259" key="7">
    <source>
        <dbReference type="Pfam" id="PF23892"/>
    </source>
</evidence>
<evidence type="ECO:0000256" key="4">
    <source>
        <dbReference type="ARBA" id="ARBA00022803"/>
    </source>
</evidence>
<dbReference type="NCBIfam" id="TIGR03142">
    <property type="entry name" value="cytochro_ccmI"/>
    <property type="match status" value="1"/>
</dbReference>
<evidence type="ECO:0000259" key="8">
    <source>
        <dbReference type="Pfam" id="PF23914"/>
    </source>
</evidence>
<name>A0A939IPX8_9ALTE</name>
<feature type="transmembrane region" description="Helical" evidence="6">
    <location>
        <begin position="90"/>
        <end position="108"/>
    </location>
</feature>
<dbReference type="InterPro" id="IPR056413">
    <property type="entry name" value="TPR_CcmH_CycH"/>
</dbReference>
<reference evidence="9" key="1">
    <citation type="submission" date="2021-03" db="EMBL/GenBank/DDBJ databases">
        <title>novel species isolated from a fishpond in China.</title>
        <authorList>
            <person name="Lu H."/>
            <person name="Cai Z."/>
        </authorList>
    </citation>
    <scope>NUCLEOTIDE SEQUENCE</scope>
    <source>
        <strain evidence="9">JCM 30855</strain>
    </source>
</reference>
<evidence type="ECO:0000313" key="9">
    <source>
        <dbReference type="EMBL" id="MBN7826335.1"/>
    </source>
</evidence>
<dbReference type="Proteomes" id="UP000664654">
    <property type="component" value="Unassembled WGS sequence"/>
</dbReference>
<dbReference type="InterPro" id="IPR011990">
    <property type="entry name" value="TPR-like_helical_dom_sf"/>
</dbReference>
<dbReference type="PANTHER" id="PTHR47870:SF1">
    <property type="entry name" value="CYTOCHROME C-TYPE BIOGENESIS PROTEIN CCMH"/>
    <property type="match status" value="1"/>
</dbReference>
<evidence type="ECO:0000256" key="1">
    <source>
        <dbReference type="ARBA" id="ARBA00004196"/>
    </source>
</evidence>
<dbReference type="GO" id="GO:0017004">
    <property type="term" value="P:cytochrome complex assembly"/>
    <property type="evidence" value="ECO:0007669"/>
    <property type="project" value="UniProtKB-KW"/>
</dbReference>
<dbReference type="EMBL" id="JAFKCV010000007">
    <property type="protein sequence ID" value="MBN7826335.1"/>
    <property type="molecule type" value="Genomic_DNA"/>
</dbReference>
<keyword evidence="4 5" id="KW-0802">TPR repeat</keyword>
<dbReference type="InterPro" id="IPR017560">
    <property type="entry name" value="Cyt_c_biogenesis_CcmI"/>
</dbReference>
<dbReference type="PROSITE" id="PS50005">
    <property type="entry name" value="TPR"/>
    <property type="match status" value="1"/>
</dbReference>
<feature type="repeat" description="TPR" evidence="5">
    <location>
        <begin position="164"/>
        <end position="197"/>
    </location>
</feature>
<dbReference type="Pfam" id="PF23914">
    <property type="entry name" value="TPR_CcmH_CycH"/>
    <property type="match status" value="1"/>
</dbReference>
<evidence type="ECO:0000256" key="6">
    <source>
        <dbReference type="SAM" id="Phobius"/>
    </source>
</evidence>
<organism evidence="9 10">
    <name type="scientific">Bowmanella dokdonensis</name>
    <dbReference type="NCBI Taxonomy" id="751969"/>
    <lineage>
        <taxon>Bacteria</taxon>
        <taxon>Pseudomonadati</taxon>
        <taxon>Pseudomonadota</taxon>
        <taxon>Gammaproteobacteria</taxon>
        <taxon>Alteromonadales</taxon>
        <taxon>Alteromonadaceae</taxon>
        <taxon>Bowmanella</taxon>
    </lineage>
</organism>
<accession>A0A939IPX8</accession>
<protein>
    <submittedName>
        <fullName evidence="9">C-type cytochrome biogenesis protein CcmI</fullName>
    </submittedName>
</protein>
<dbReference type="InterPro" id="IPR056412">
    <property type="entry name" value="Ig_CycH"/>
</dbReference>
<dbReference type="Pfam" id="PF23892">
    <property type="entry name" value="Ig_CycH"/>
    <property type="match status" value="1"/>
</dbReference>
<evidence type="ECO:0000256" key="2">
    <source>
        <dbReference type="ARBA" id="ARBA00022737"/>
    </source>
</evidence>
<dbReference type="RefSeq" id="WP_206574447.1">
    <property type="nucleotide sequence ID" value="NZ_JAFKCV010000007.1"/>
</dbReference>
<keyword evidence="6" id="KW-0472">Membrane</keyword>
<keyword evidence="2" id="KW-0677">Repeat</keyword>
<comment type="caution">
    <text evidence="9">The sequence shown here is derived from an EMBL/GenBank/DDBJ whole genome shotgun (WGS) entry which is preliminary data.</text>
</comment>
<dbReference type="Gene3D" id="1.25.40.10">
    <property type="entry name" value="Tetratricopeptide repeat domain"/>
    <property type="match status" value="1"/>
</dbReference>
<proteinExistence type="predicted"/>
<dbReference type="GO" id="GO:0030313">
    <property type="term" value="C:cell envelope"/>
    <property type="evidence" value="ECO:0007669"/>
    <property type="project" value="UniProtKB-SubCell"/>
</dbReference>
<sequence length="404" mass="44217">MTQLYAGLAGLALLAGLFVLWPFMVSKSGRRPDSRKLNIELTRQRLAEMQREVAEGLIGRQDKDQLEQELKAALALEQDKADRPQSPSRWILLAGLLLAGVLSLYSYWQANEIGNLQHWRQANAQLAELGRRVVVEADPSVTAEELQQFALALRTKLKQQPQAPEGWLLLGRLHASLNRLDSAIEAYEKSLAQDPGRPGALLSISQALVMTGSEANLRRALGYLKRLQQIEPDNLSALGLTAIAATQLGSQELALDSWQQLAATLPEGDPMASMVAQRIAELTGTGQTRVLMTINLAEGLKSKLPEQGYLFLFAREAGSEMKMPAAVVRVPLSELPMELELTDANAMLGDYKLSSLTHAQLIARVSRDPNVETASGELQGETMVDISPGTLMQGQILIDKELNE</sequence>
<evidence type="ECO:0000256" key="3">
    <source>
        <dbReference type="ARBA" id="ARBA00022748"/>
    </source>
</evidence>
<dbReference type="AlphaFoldDB" id="A0A939IPX8"/>
<dbReference type="SMART" id="SM00028">
    <property type="entry name" value="TPR"/>
    <property type="match status" value="1"/>
</dbReference>
<keyword evidence="6" id="KW-1133">Transmembrane helix</keyword>
<evidence type="ECO:0000256" key="5">
    <source>
        <dbReference type="PROSITE-ProRule" id="PRU00339"/>
    </source>
</evidence>
<dbReference type="InterPro" id="IPR019734">
    <property type="entry name" value="TPR_rpt"/>
</dbReference>
<evidence type="ECO:0000313" key="10">
    <source>
        <dbReference type="Proteomes" id="UP000664654"/>
    </source>
</evidence>
<dbReference type="SUPFAM" id="SSF48452">
    <property type="entry name" value="TPR-like"/>
    <property type="match status" value="1"/>
</dbReference>
<dbReference type="InterPro" id="IPR051263">
    <property type="entry name" value="C-type_cytochrome_biogenesis"/>
</dbReference>
<comment type="subcellular location">
    <subcellularLocation>
        <location evidence="1">Cell envelope</location>
    </subcellularLocation>
</comment>
<keyword evidence="3" id="KW-0201">Cytochrome c-type biogenesis</keyword>
<keyword evidence="6" id="KW-0812">Transmembrane</keyword>
<dbReference type="PANTHER" id="PTHR47870">
    <property type="entry name" value="CYTOCHROME C-TYPE BIOGENESIS PROTEIN CCMH"/>
    <property type="match status" value="1"/>
</dbReference>
<gene>
    <name evidence="9" type="primary">ccmI</name>
    <name evidence="9" type="ORF">J0A66_13955</name>
</gene>